<organism evidence="1">
    <name type="scientific">Loa loa</name>
    <name type="common">Eye worm</name>
    <name type="synonym">Filaria loa</name>
    <dbReference type="NCBI Taxonomy" id="7209"/>
    <lineage>
        <taxon>Eukaryota</taxon>
        <taxon>Metazoa</taxon>
        <taxon>Ecdysozoa</taxon>
        <taxon>Nematoda</taxon>
        <taxon>Chromadorea</taxon>
        <taxon>Rhabditida</taxon>
        <taxon>Spirurina</taxon>
        <taxon>Spiruromorpha</taxon>
        <taxon>Filarioidea</taxon>
        <taxon>Onchocercidae</taxon>
        <taxon>Loa</taxon>
    </lineage>
</organism>
<proteinExistence type="predicted"/>
<accession>A0A1S0TTA3</accession>
<evidence type="ECO:0000313" key="1">
    <source>
        <dbReference type="EMBL" id="EFO19775.1"/>
    </source>
</evidence>
<protein>
    <submittedName>
        <fullName evidence="1">Uncharacterized protein</fullName>
    </submittedName>
</protein>
<gene>
    <name evidence="1" type="ORF">LOAG_08721</name>
</gene>
<name>A0A1S0TTA3_LOALO</name>
<dbReference type="RefSeq" id="XP_003144296.1">
    <property type="nucleotide sequence ID" value="XM_003144248.1"/>
</dbReference>
<dbReference type="EMBL" id="JH712162">
    <property type="protein sequence ID" value="EFO19775.1"/>
    <property type="molecule type" value="Genomic_DNA"/>
</dbReference>
<dbReference type="AlphaFoldDB" id="A0A1S0TTA3"/>
<dbReference type="InParanoid" id="A0A1S0TTA3"/>
<dbReference type="GeneID" id="9946145"/>
<dbReference type="CTD" id="9946145"/>
<dbReference type="KEGG" id="loa:LOAG_08721"/>
<sequence length="60" mass="6828">MGKKFIGTTYLETTYWKALYLSVPIIWANLSDQAKSEFFLFQTKAKGTGYVSNALKKLES</sequence>
<reference evidence="1" key="1">
    <citation type="submission" date="2012-04" db="EMBL/GenBank/DDBJ databases">
        <title>The Genome Sequence of Loa loa.</title>
        <authorList>
            <consortium name="The Broad Institute Genome Sequencing Platform"/>
            <consortium name="Broad Institute Genome Sequencing Center for Infectious Disease"/>
            <person name="Nutman T.B."/>
            <person name="Fink D.L."/>
            <person name="Russ C."/>
            <person name="Young S."/>
            <person name="Zeng Q."/>
            <person name="Gargeya S."/>
            <person name="Alvarado L."/>
            <person name="Berlin A."/>
            <person name="Chapman S.B."/>
            <person name="Chen Z."/>
            <person name="Freedman E."/>
            <person name="Gellesch M."/>
            <person name="Goldberg J."/>
            <person name="Griggs A."/>
            <person name="Gujja S."/>
            <person name="Heilman E.R."/>
            <person name="Heiman D."/>
            <person name="Howarth C."/>
            <person name="Mehta T."/>
            <person name="Neiman D."/>
            <person name="Pearson M."/>
            <person name="Roberts A."/>
            <person name="Saif S."/>
            <person name="Shea T."/>
            <person name="Shenoy N."/>
            <person name="Sisk P."/>
            <person name="Stolte C."/>
            <person name="Sykes S."/>
            <person name="White J."/>
            <person name="Yandava C."/>
            <person name="Haas B."/>
            <person name="Henn M.R."/>
            <person name="Nusbaum C."/>
            <person name="Birren B."/>
        </authorList>
    </citation>
    <scope>NUCLEOTIDE SEQUENCE [LARGE SCALE GENOMIC DNA]</scope>
</reference>